<protein>
    <recommendedName>
        <fullName evidence="1">DUF2229 domain-containing protein</fullName>
    </recommendedName>
</protein>
<dbReference type="InterPro" id="IPR018709">
    <property type="entry name" value="CoA_activase_DUF2229"/>
</dbReference>
<dbReference type="eggNOG" id="COG3580">
    <property type="taxonomic scope" value="Bacteria"/>
</dbReference>
<dbReference type="KEGG" id="ddl:Desdi_2382"/>
<dbReference type="AlphaFoldDB" id="L0FAX0"/>
<evidence type="ECO:0000259" key="1">
    <source>
        <dbReference type="Pfam" id="PF09989"/>
    </source>
</evidence>
<dbReference type="InterPro" id="IPR051805">
    <property type="entry name" value="Dehydratase_Activator_Redct"/>
</dbReference>
<dbReference type="HOGENOM" id="CLU_079876_0_0_9"/>
<name>L0FAX0_DESDL</name>
<dbReference type="STRING" id="871963.Desdi_2382"/>
<evidence type="ECO:0000313" key="3">
    <source>
        <dbReference type="Proteomes" id="UP000010797"/>
    </source>
</evidence>
<evidence type="ECO:0000313" key="2">
    <source>
        <dbReference type="EMBL" id="AGA69806.1"/>
    </source>
</evidence>
<organism evidence="2 3">
    <name type="scientific">Desulfitobacterium dichloroeliminans (strain LMG P-21439 / DCA1)</name>
    <dbReference type="NCBI Taxonomy" id="871963"/>
    <lineage>
        <taxon>Bacteria</taxon>
        <taxon>Bacillati</taxon>
        <taxon>Bacillota</taxon>
        <taxon>Clostridia</taxon>
        <taxon>Eubacteriales</taxon>
        <taxon>Desulfitobacteriaceae</taxon>
        <taxon>Desulfitobacterium</taxon>
    </lineage>
</organism>
<dbReference type="RefSeq" id="WP_015262778.1">
    <property type="nucleotide sequence ID" value="NC_019903.1"/>
</dbReference>
<reference evidence="3" key="1">
    <citation type="submission" date="2012-02" db="EMBL/GenBank/DDBJ databases">
        <title>Complete sequence of Desulfitobacterium dichloroeliminans LMG P-21439.</title>
        <authorList>
            <person name="Lucas S."/>
            <person name="Han J."/>
            <person name="Lapidus A."/>
            <person name="Cheng J.-F."/>
            <person name="Goodwin L."/>
            <person name="Pitluck S."/>
            <person name="Peters L."/>
            <person name="Ovchinnikova G."/>
            <person name="Teshima H."/>
            <person name="Detter J.C."/>
            <person name="Han C."/>
            <person name="Tapia R."/>
            <person name="Land M."/>
            <person name="Hauser L."/>
            <person name="Kyrpides N."/>
            <person name="Ivanova N."/>
            <person name="Pagani I."/>
            <person name="Kruse T."/>
            <person name="de Vos W.M."/>
            <person name="Boon N."/>
            <person name="Smidt H."/>
            <person name="Woyke T."/>
        </authorList>
    </citation>
    <scope>NUCLEOTIDE SEQUENCE [LARGE SCALE GENOMIC DNA]</scope>
    <source>
        <strain evidence="3">LMG P-21439 / DCA1</strain>
    </source>
</reference>
<dbReference type="EMBL" id="CP003344">
    <property type="protein sequence ID" value="AGA69806.1"/>
    <property type="molecule type" value="Genomic_DNA"/>
</dbReference>
<dbReference type="Proteomes" id="UP000010797">
    <property type="component" value="Chromosome"/>
</dbReference>
<accession>L0FAX0</accession>
<keyword evidence="3" id="KW-1185">Reference proteome</keyword>
<gene>
    <name evidence="2" type="ordered locus">Desdi_2382</name>
</gene>
<dbReference type="PANTHER" id="PTHR32329">
    <property type="entry name" value="BIFUNCTIONAL PROTEIN [INCLUDES 2-HYDROXYACYL-COA DEHYDRATASE (N-TER) AND ITS ACTIVATOR DOMAIN (C_TERM)-RELATED"/>
    <property type="match status" value="1"/>
</dbReference>
<dbReference type="Pfam" id="PF09989">
    <property type="entry name" value="DUF2229"/>
    <property type="match status" value="1"/>
</dbReference>
<dbReference type="PANTHER" id="PTHR32329:SF2">
    <property type="entry name" value="BIFUNCTIONAL PROTEIN [INCLUDES 2-HYDROXYACYL-COA DEHYDRATASE (N-TER) AND ITS ACTIVATOR DOMAIN (C_TERM)"/>
    <property type="match status" value="1"/>
</dbReference>
<dbReference type="OrthoDB" id="9780120at2"/>
<dbReference type="Gene3D" id="3.40.50.11900">
    <property type="match status" value="1"/>
</dbReference>
<feature type="domain" description="DUF2229" evidence="1">
    <location>
        <begin position="3"/>
        <end position="246"/>
    </location>
</feature>
<proteinExistence type="predicted"/>
<sequence>MRLGFPRALMYYEYYPFWAGFFYKLGIELVTSPATNREIMEMGLKKATDETCLPVKILVGHLMALRDVDGIFLPRLVSMEENTYLCPKVLGLPESVLYAIPESEVYTVDINWREGKRKVLHSLLAFGSRIGRTKSQIREGFAEAQRWQKAYQRMRNAGWSFEESMVCFETLAEPIKLKDLGFSRASSECRKPQKIEDGWLLDEGIHNDSGKVPRIAIVGHSYLTYESYANMNLLERLREKAQVMVVENVDANPIEEQQGHLHKKIFWSHAKKIYGAGSFYVEDPEIDGLIYLSCFGCGTDSMTNDLLARKARQNQKPYLVLTLDEHTGEAGLVTRIEAFLDMLERWGDYEGNLSSYGERLDYHSSLT</sequence>